<sequence length="124" mass="13902">MAGDVRLQRPIRPLRRIEHIARSKLLPQVMQRLPAQLRRTLFSIAAQQDLLELDQVLQDAPVAVPRDPARISQVAAIARCEIKRILATPTPAHGATDEHQVALAWRQRQAIPIAPMQATIVPHQ</sequence>
<reference evidence="1 2" key="1">
    <citation type="journal article" date="2020" name="Microb. Genom.">
        <title>Genetic diversity of clinical and environmental Mucorales isolates obtained from an investigation of mucormycosis cases among solid organ transplant recipients.</title>
        <authorList>
            <person name="Nguyen M.H."/>
            <person name="Kaul D."/>
            <person name="Muto C."/>
            <person name="Cheng S.J."/>
            <person name="Richter R.A."/>
            <person name="Bruno V.M."/>
            <person name="Liu G."/>
            <person name="Beyhan S."/>
            <person name="Sundermann A.J."/>
            <person name="Mounaud S."/>
            <person name="Pasculle A.W."/>
            <person name="Nierman W.C."/>
            <person name="Driscoll E."/>
            <person name="Cumbie R."/>
            <person name="Clancy C.J."/>
            <person name="Dupont C.L."/>
        </authorList>
    </citation>
    <scope>NUCLEOTIDE SEQUENCE [LARGE SCALE GENOMIC DNA]</scope>
    <source>
        <strain evidence="1 2">GL24</strain>
    </source>
</reference>
<dbReference type="EMBL" id="JAANIU010006964">
    <property type="protein sequence ID" value="KAG1539552.1"/>
    <property type="molecule type" value="Genomic_DNA"/>
</dbReference>
<dbReference type="AlphaFoldDB" id="A0A9P6Y5E6"/>
<evidence type="ECO:0000313" key="1">
    <source>
        <dbReference type="EMBL" id="KAG1539552.1"/>
    </source>
</evidence>
<gene>
    <name evidence="1" type="ORF">G6F50_014484</name>
</gene>
<name>A0A9P6Y5E6_9FUNG</name>
<evidence type="ECO:0000313" key="2">
    <source>
        <dbReference type="Proteomes" id="UP000740926"/>
    </source>
</evidence>
<accession>A0A9P6Y5E6</accession>
<protein>
    <submittedName>
        <fullName evidence="1">Uncharacterized protein</fullName>
    </submittedName>
</protein>
<dbReference type="Proteomes" id="UP000740926">
    <property type="component" value="Unassembled WGS sequence"/>
</dbReference>
<comment type="caution">
    <text evidence="1">The sequence shown here is derived from an EMBL/GenBank/DDBJ whole genome shotgun (WGS) entry which is preliminary data.</text>
</comment>
<organism evidence="1 2">
    <name type="scientific">Rhizopus delemar</name>
    <dbReference type="NCBI Taxonomy" id="936053"/>
    <lineage>
        <taxon>Eukaryota</taxon>
        <taxon>Fungi</taxon>
        <taxon>Fungi incertae sedis</taxon>
        <taxon>Mucoromycota</taxon>
        <taxon>Mucoromycotina</taxon>
        <taxon>Mucoromycetes</taxon>
        <taxon>Mucorales</taxon>
        <taxon>Mucorineae</taxon>
        <taxon>Rhizopodaceae</taxon>
        <taxon>Rhizopus</taxon>
    </lineage>
</organism>
<proteinExistence type="predicted"/>
<keyword evidence="2" id="KW-1185">Reference proteome</keyword>